<evidence type="ECO:0000256" key="3">
    <source>
        <dbReference type="ARBA" id="ARBA00022691"/>
    </source>
</evidence>
<keyword evidence="3" id="KW-0949">S-adenosyl-L-methionine</keyword>
<accession>A0A6H1ZA83</accession>
<dbReference type="InterPro" id="IPR029063">
    <property type="entry name" value="SAM-dependent_MTases_sf"/>
</dbReference>
<feature type="compositionally biased region" description="Polar residues" evidence="4">
    <location>
        <begin position="54"/>
        <end position="64"/>
    </location>
</feature>
<organism evidence="6">
    <name type="scientific">viral metagenome</name>
    <dbReference type="NCBI Taxonomy" id="1070528"/>
    <lineage>
        <taxon>unclassified sequences</taxon>
        <taxon>metagenomes</taxon>
        <taxon>organismal metagenomes</taxon>
    </lineage>
</organism>
<dbReference type="AlphaFoldDB" id="A0A6H1ZA83"/>
<dbReference type="InterPro" id="IPR002941">
    <property type="entry name" value="DNA_methylase_N4/N6"/>
</dbReference>
<dbReference type="EMBL" id="MT143975">
    <property type="protein sequence ID" value="QJA44372.1"/>
    <property type="molecule type" value="Genomic_DNA"/>
</dbReference>
<evidence type="ECO:0000256" key="2">
    <source>
        <dbReference type="ARBA" id="ARBA00022679"/>
    </source>
</evidence>
<dbReference type="GO" id="GO:0032259">
    <property type="term" value="P:methylation"/>
    <property type="evidence" value="ECO:0007669"/>
    <property type="project" value="UniProtKB-KW"/>
</dbReference>
<feature type="region of interest" description="Disordered" evidence="4">
    <location>
        <begin position="54"/>
        <end position="79"/>
    </location>
</feature>
<feature type="compositionally biased region" description="Basic and acidic residues" evidence="4">
    <location>
        <begin position="65"/>
        <end position="78"/>
    </location>
</feature>
<evidence type="ECO:0000256" key="1">
    <source>
        <dbReference type="ARBA" id="ARBA00022603"/>
    </source>
</evidence>
<dbReference type="GO" id="GO:0008170">
    <property type="term" value="F:N-methyltransferase activity"/>
    <property type="evidence" value="ECO:0007669"/>
    <property type="project" value="InterPro"/>
</dbReference>
<dbReference type="SUPFAM" id="SSF53335">
    <property type="entry name" value="S-adenosyl-L-methionine-dependent methyltransferases"/>
    <property type="match status" value="1"/>
</dbReference>
<sequence length="166" mass="19390">MPESVTDRFSKKHEMIFMMVKKPKYYFDLKSVKEPYTEPMNRWGGEKLVDKGQSTWYEGTGQQSYRDRDMRPDKDGKNPGDVWVINTQPSPEKHFAMWPESLVERMILCSTKPGDTVLDPFCGSGTTLRVADKHNRIAYGIDMGYSDIQDRRLSNIQKNLLFERRN</sequence>
<feature type="domain" description="DNA methylase N-4/N-6" evidence="5">
    <location>
        <begin position="1"/>
        <end position="144"/>
    </location>
</feature>
<name>A0A6H1ZA83_9ZZZZ</name>
<dbReference type="GO" id="GO:0003677">
    <property type="term" value="F:DNA binding"/>
    <property type="evidence" value="ECO:0007669"/>
    <property type="project" value="InterPro"/>
</dbReference>
<dbReference type="Pfam" id="PF01555">
    <property type="entry name" value="N6_N4_Mtase"/>
    <property type="match status" value="1"/>
</dbReference>
<dbReference type="Gene3D" id="3.40.50.150">
    <property type="entry name" value="Vaccinia Virus protein VP39"/>
    <property type="match status" value="1"/>
</dbReference>
<keyword evidence="1 6" id="KW-0489">Methyltransferase</keyword>
<evidence type="ECO:0000259" key="5">
    <source>
        <dbReference type="Pfam" id="PF01555"/>
    </source>
</evidence>
<gene>
    <name evidence="6" type="ORF">TM448A00093_0102</name>
    <name evidence="7" type="ORF">TM448B00906_0013</name>
</gene>
<evidence type="ECO:0000313" key="6">
    <source>
        <dbReference type="EMBL" id="QJA44372.1"/>
    </source>
</evidence>
<dbReference type="PRINTS" id="PR00506">
    <property type="entry name" value="D21N6MTFRASE"/>
</dbReference>
<proteinExistence type="predicted"/>
<protein>
    <submittedName>
        <fullName evidence="6">Putative methyltransferase</fullName>
    </submittedName>
</protein>
<dbReference type="EMBL" id="MT144671">
    <property type="protein sequence ID" value="QJH97041.1"/>
    <property type="molecule type" value="Genomic_DNA"/>
</dbReference>
<evidence type="ECO:0000256" key="4">
    <source>
        <dbReference type="SAM" id="MobiDB-lite"/>
    </source>
</evidence>
<dbReference type="InterPro" id="IPR002295">
    <property type="entry name" value="N4/N6-MTase_EcoPI_Mod-like"/>
</dbReference>
<evidence type="ECO:0000313" key="7">
    <source>
        <dbReference type="EMBL" id="QJH97041.1"/>
    </source>
</evidence>
<reference evidence="6" key="1">
    <citation type="submission" date="2020-03" db="EMBL/GenBank/DDBJ databases">
        <title>The deep terrestrial virosphere.</title>
        <authorList>
            <person name="Holmfeldt K."/>
            <person name="Nilsson E."/>
            <person name="Simone D."/>
            <person name="Lopez-Fernandez M."/>
            <person name="Wu X."/>
            <person name="de Brujin I."/>
            <person name="Lundin D."/>
            <person name="Andersson A."/>
            <person name="Bertilsson S."/>
            <person name="Dopson M."/>
        </authorList>
    </citation>
    <scope>NUCLEOTIDE SEQUENCE</scope>
    <source>
        <strain evidence="6">TM448A00093</strain>
        <strain evidence="7">TM448B00906</strain>
    </source>
</reference>
<keyword evidence="2 6" id="KW-0808">Transferase</keyword>